<dbReference type="SMART" id="SM00365">
    <property type="entry name" value="LRR_SD22"/>
    <property type="match status" value="4"/>
</dbReference>
<evidence type="ECO:0000256" key="7">
    <source>
        <dbReference type="ARBA" id="ARBA00023069"/>
    </source>
</evidence>
<keyword evidence="3" id="KW-0433">Leucine-rich repeat</keyword>
<keyword evidence="2" id="KW-0963">Cytoplasm</keyword>
<comment type="caution">
    <text evidence="13">The sequence shown here is derived from an EMBL/GenBank/DDBJ whole genome shotgun (WGS) entry which is preliminary data.</text>
</comment>
<name>A0A401SB72_CHIPU</name>
<keyword evidence="4" id="KW-0677">Repeat</keyword>
<dbReference type="Proteomes" id="UP000287033">
    <property type="component" value="Unassembled WGS sequence"/>
</dbReference>
<organism evidence="13 14">
    <name type="scientific">Chiloscyllium punctatum</name>
    <name type="common">Brownbanded bambooshark</name>
    <name type="synonym">Hemiscyllium punctatum</name>
    <dbReference type="NCBI Taxonomy" id="137246"/>
    <lineage>
        <taxon>Eukaryota</taxon>
        <taxon>Metazoa</taxon>
        <taxon>Chordata</taxon>
        <taxon>Craniata</taxon>
        <taxon>Vertebrata</taxon>
        <taxon>Chondrichthyes</taxon>
        <taxon>Elasmobranchii</taxon>
        <taxon>Galeomorphii</taxon>
        <taxon>Galeoidea</taxon>
        <taxon>Orectolobiformes</taxon>
        <taxon>Hemiscylliidae</taxon>
        <taxon>Chiloscyllium</taxon>
    </lineage>
</organism>
<keyword evidence="14" id="KW-1185">Reference proteome</keyword>
<sequence>MSRLYKTIEPSVIDDEMLEEAVKKQGPSGRAGQIAQLEGIEFKDVKHLQLDYRNILKIDNLWQFKTLTKLQLDNNVIEKIEGLNTLTNLVWLDLSFNNIEIIEGLDELVKLEDLSLYSNRISKIENMDSLVNLQIFSIGKNHIDKLENIIYLRRFKRLRTLNLAGNPMCEDEQYSMYIPAYLPTLMYLDFRLIEKTTKEIALEKHHSAVANLMYHEDIAFKKLEKIRLQEEELALHKAAYVEYLNGPGLFNTMFSEDPEAPKLLMLPGVTEFVDIYPFTKAEFTNICQKLFTHGLKGYEKRQKELEHFLECLREAIEENQQKGVKVIKEFEEKNKEQFNEIQHMSDSQLLEIRIKEFRVEVNQLWNKLMSLEMQLVDQLEETMSNFERNISEIVTTYVENVQALIAQCRELENRYNENILEIAMTSYDKMGKNEGEEEMPEELRALFVDKDTVINTVNASHDMHLLKIDNQEDKMVTKANGWAADMIEMLHTDEINRNRKRVLEINIYVSHWRDELDFLELQDTN</sequence>
<dbReference type="GO" id="GO:0005929">
    <property type="term" value="C:cilium"/>
    <property type="evidence" value="ECO:0007669"/>
    <property type="project" value="TreeGrafter"/>
</dbReference>
<dbReference type="InterPro" id="IPR001611">
    <property type="entry name" value="Leu-rich_rpt"/>
</dbReference>
<dbReference type="Gene3D" id="3.80.10.10">
    <property type="entry name" value="Ribonuclease Inhibitor"/>
    <property type="match status" value="2"/>
</dbReference>
<evidence type="ECO:0000256" key="3">
    <source>
        <dbReference type="ARBA" id="ARBA00022614"/>
    </source>
</evidence>
<dbReference type="InterPro" id="IPR050576">
    <property type="entry name" value="Cilia_flagella_integrity"/>
</dbReference>
<evidence type="ECO:0000256" key="10">
    <source>
        <dbReference type="ARBA" id="ARBA00038378"/>
    </source>
</evidence>
<dbReference type="STRING" id="137246.A0A401SB72"/>
<evidence type="ECO:0000256" key="11">
    <source>
        <dbReference type="ARBA" id="ARBA00040950"/>
    </source>
</evidence>
<dbReference type="EMBL" id="BEZZ01000171">
    <property type="protein sequence ID" value="GCC27620.1"/>
    <property type="molecule type" value="Genomic_DNA"/>
</dbReference>
<dbReference type="PANTHER" id="PTHR45973">
    <property type="entry name" value="PROTEIN PHOSPHATASE 1 REGULATORY SUBUNIT SDS22-RELATED"/>
    <property type="match status" value="1"/>
</dbReference>
<dbReference type="PROSITE" id="PS51450">
    <property type="entry name" value="LRR"/>
    <property type="match status" value="3"/>
</dbReference>
<evidence type="ECO:0000256" key="12">
    <source>
        <dbReference type="SAM" id="Coils"/>
    </source>
</evidence>
<keyword evidence="6 12" id="KW-0175">Coiled coil</keyword>
<evidence type="ECO:0000256" key="4">
    <source>
        <dbReference type="ARBA" id="ARBA00022737"/>
    </source>
</evidence>
<dbReference type="PANTHER" id="PTHR45973:SF12">
    <property type="entry name" value="DYNEIN REGULATORY COMPLEX SUBUNIT 3"/>
    <property type="match status" value="1"/>
</dbReference>
<feature type="coiled-coil region" evidence="12">
    <location>
        <begin position="295"/>
        <end position="421"/>
    </location>
</feature>
<gene>
    <name evidence="13" type="ORF">chiPu_0006045</name>
</gene>
<reference evidence="13 14" key="1">
    <citation type="journal article" date="2018" name="Nat. Ecol. Evol.">
        <title>Shark genomes provide insights into elasmobranch evolution and the origin of vertebrates.</title>
        <authorList>
            <person name="Hara Y"/>
            <person name="Yamaguchi K"/>
            <person name="Onimaru K"/>
            <person name="Kadota M"/>
            <person name="Koyanagi M"/>
            <person name="Keeley SD"/>
            <person name="Tatsumi K"/>
            <person name="Tanaka K"/>
            <person name="Motone F"/>
            <person name="Kageyama Y"/>
            <person name="Nozu R"/>
            <person name="Adachi N"/>
            <person name="Nishimura O"/>
            <person name="Nakagawa R"/>
            <person name="Tanegashima C"/>
            <person name="Kiyatake I"/>
            <person name="Matsumoto R"/>
            <person name="Murakumo K"/>
            <person name="Nishida K"/>
            <person name="Terakita A"/>
            <person name="Kuratani S"/>
            <person name="Sato K"/>
            <person name="Hyodo S Kuraku.S."/>
        </authorList>
    </citation>
    <scope>NUCLEOTIDE SEQUENCE [LARGE SCALE GENOMIC DNA]</scope>
</reference>
<dbReference type="OrthoDB" id="27917at2759"/>
<evidence type="ECO:0000256" key="2">
    <source>
        <dbReference type="ARBA" id="ARBA00022490"/>
    </source>
</evidence>
<evidence type="ECO:0000313" key="14">
    <source>
        <dbReference type="Proteomes" id="UP000287033"/>
    </source>
</evidence>
<comment type="subcellular location">
    <subcellularLocation>
        <location evidence="1">Cytoplasm</location>
        <location evidence="1">Cytoskeleton</location>
        <location evidence="1">Flagellum axoneme</location>
    </subcellularLocation>
</comment>
<evidence type="ECO:0000256" key="5">
    <source>
        <dbReference type="ARBA" id="ARBA00022846"/>
    </source>
</evidence>
<protein>
    <recommendedName>
        <fullName evidence="11">Dynein regulatory complex subunit 3</fullName>
    </recommendedName>
</protein>
<dbReference type="Pfam" id="PF14580">
    <property type="entry name" value="LRR_9"/>
    <property type="match status" value="1"/>
</dbReference>
<evidence type="ECO:0000256" key="9">
    <source>
        <dbReference type="ARBA" id="ARBA00023273"/>
    </source>
</evidence>
<dbReference type="OMA" id="SFMEMMT"/>
<accession>A0A401SB72</accession>
<dbReference type="InterPro" id="IPR032675">
    <property type="entry name" value="LRR_dom_sf"/>
</dbReference>
<comment type="similarity">
    <text evidence="10">Belongs to the DRC3 family.</text>
</comment>
<keyword evidence="5" id="KW-0282">Flagellum</keyword>
<dbReference type="SUPFAM" id="SSF52075">
    <property type="entry name" value="Outer arm dynein light chain 1"/>
    <property type="match status" value="1"/>
</dbReference>
<keyword evidence="7" id="KW-0969">Cilium</keyword>
<evidence type="ECO:0000256" key="6">
    <source>
        <dbReference type="ARBA" id="ARBA00023054"/>
    </source>
</evidence>
<keyword evidence="8" id="KW-0206">Cytoskeleton</keyword>
<keyword evidence="9" id="KW-0966">Cell projection</keyword>
<proteinExistence type="inferred from homology"/>
<evidence type="ECO:0000313" key="13">
    <source>
        <dbReference type="EMBL" id="GCC27620.1"/>
    </source>
</evidence>
<evidence type="ECO:0000256" key="1">
    <source>
        <dbReference type="ARBA" id="ARBA00004611"/>
    </source>
</evidence>
<dbReference type="AlphaFoldDB" id="A0A401SB72"/>
<evidence type="ECO:0000256" key="8">
    <source>
        <dbReference type="ARBA" id="ARBA00023212"/>
    </source>
</evidence>